<evidence type="ECO:0008006" key="4">
    <source>
        <dbReference type="Google" id="ProtNLM"/>
    </source>
</evidence>
<evidence type="ECO:0000313" key="3">
    <source>
        <dbReference type="Proteomes" id="UP000004407"/>
    </source>
</evidence>
<gene>
    <name evidence="2" type="ORF">HMPREF0673_01461</name>
</gene>
<reference evidence="2 3" key="1">
    <citation type="submission" date="2011-08" db="EMBL/GenBank/DDBJ databases">
        <authorList>
            <person name="Weinstock G."/>
            <person name="Sodergren E."/>
            <person name="Clifton S."/>
            <person name="Fulton L."/>
            <person name="Fulton B."/>
            <person name="Courtney L."/>
            <person name="Fronick C."/>
            <person name="Harrison M."/>
            <person name="Strong C."/>
            <person name="Farmer C."/>
            <person name="Delahaunty K."/>
            <person name="Markovic C."/>
            <person name="Hall O."/>
            <person name="Minx P."/>
            <person name="Tomlinson C."/>
            <person name="Mitreva M."/>
            <person name="Hou S."/>
            <person name="Chen J."/>
            <person name="Wollam A."/>
            <person name="Pepin K.H."/>
            <person name="Johnson M."/>
            <person name="Bhonagiri V."/>
            <person name="Zhang X."/>
            <person name="Suruliraj S."/>
            <person name="Warren W."/>
            <person name="Chinwalla A."/>
            <person name="Mardis E.R."/>
            <person name="Wilson R.K."/>
        </authorList>
    </citation>
    <scope>NUCLEOTIDE SEQUENCE [LARGE SCALE GENOMIC DNA]</scope>
    <source>
        <strain evidence="2 3">DSM 18206</strain>
    </source>
</reference>
<organism evidence="2 3">
    <name type="scientific">Leyella stercorea DSM 18206</name>
    <dbReference type="NCBI Taxonomy" id="1002367"/>
    <lineage>
        <taxon>Bacteria</taxon>
        <taxon>Pseudomonadati</taxon>
        <taxon>Bacteroidota</taxon>
        <taxon>Bacteroidia</taxon>
        <taxon>Bacteroidales</taxon>
        <taxon>Prevotellaceae</taxon>
        <taxon>Leyella</taxon>
    </lineage>
</organism>
<comment type="caution">
    <text evidence="2">The sequence shown here is derived from an EMBL/GenBank/DDBJ whole genome shotgun (WGS) entry which is preliminary data.</text>
</comment>
<feature type="signal peptide" evidence="1">
    <location>
        <begin position="1"/>
        <end position="19"/>
    </location>
</feature>
<feature type="chain" id="PRO_5003485418" description="Lipocalin-like domain-containing protein" evidence="1">
    <location>
        <begin position="20"/>
        <end position="474"/>
    </location>
</feature>
<accession>G6AXV4</accession>
<proteinExistence type="predicted"/>
<evidence type="ECO:0000256" key="1">
    <source>
        <dbReference type="SAM" id="SignalP"/>
    </source>
</evidence>
<name>G6AXV4_9BACT</name>
<dbReference type="PATRIC" id="fig|1002367.3.peg.1174"/>
<dbReference type="RefSeq" id="WP_007899660.1">
    <property type="nucleotide sequence ID" value="NZ_JH379424.1"/>
</dbReference>
<dbReference type="EMBL" id="AFZZ01000129">
    <property type="protein sequence ID" value="EHJ40062.1"/>
    <property type="molecule type" value="Genomic_DNA"/>
</dbReference>
<sequence length="474" mass="51618">MKKIFTLLVLLMTTLCVSAQQYYKGKFHSKLNEFSDYETTVAVTQGEGGKYTLVFESVIFGNDDFGKCTFAGIENYKWAGGNSFTFSNEGGNLGAATKYYFELSDALGKATIDDEKIYITFKYFQVNTTKEYRNVVFEGTRTSSGGGGTGGDDKPTITGTEQFTADVVSVFEGGQAGNVKYPNVVAKVCEWSDGAQSIEIEHIDTEKGAMSGVLLKGLEKKTVDGEVTYTGTVEPEIETLPNFYDAYVNLKAKVEARIDEGGDLYATIVFTDESEPSFKLTAWFNYQEPFVPADPFSVGGKLVGYTVTADGEFSNNVETTLTFTETAKDVYTLSLTNVAIPKGVDLGTVSFEGVQRTGSDSEASFTSKKGKAKTTATHPLYTELPYTDFEFVVGFDAEKKVTSCTGKFVVDNWDDAVSYTFSFTPTETSVNTVVAADGTVKHIYTLTGAKVTSLQRGVNIVRTADGRTLKVLKK</sequence>
<dbReference type="GeneID" id="78337131"/>
<dbReference type="AlphaFoldDB" id="G6AXV4"/>
<evidence type="ECO:0000313" key="2">
    <source>
        <dbReference type="EMBL" id="EHJ40062.1"/>
    </source>
</evidence>
<protein>
    <recommendedName>
        <fullName evidence="4">Lipocalin-like domain-containing protein</fullName>
    </recommendedName>
</protein>
<keyword evidence="1" id="KW-0732">Signal</keyword>
<dbReference type="HOGENOM" id="CLU_576000_0_0_10"/>
<dbReference type="Proteomes" id="UP000004407">
    <property type="component" value="Unassembled WGS sequence"/>
</dbReference>